<comment type="similarity">
    <text evidence="1 4 7">Belongs to the aldehyde dehydrogenase family.</text>
</comment>
<keyword evidence="3" id="KW-0520">NAD</keyword>
<dbReference type="InterPro" id="IPR016162">
    <property type="entry name" value="Ald_DH_N"/>
</dbReference>
<accession>A0A562K567</accession>
<evidence type="ECO:0000313" key="10">
    <source>
        <dbReference type="Proteomes" id="UP000318667"/>
    </source>
</evidence>
<dbReference type="InterPro" id="IPR016160">
    <property type="entry name" value="Ald_DH_CS_CYS"/>
</dbReference>
<dbReference type="SUPFAM" id="SSF53720">
    <property type="entry name" value="ALDH-like"/>
    <property type="match status" value="1"/>
</dbReference>
<dbReference type="InterPro" id="IPR015590">
    <property type="entry name" value="Aldehyde_DH_dom"/>
</dbReference>
<dbReference type="OrthoDB" id="9762913at2"/>
<dbReference type="InterPro" id="IPR016161">
    <property type="entry name" value="Ald_DH/histidinol_DH"/>
</dbReference>
<dbReference type="GO" id="GO:0005737">
    <property type="term" value="C:cytoplasm"/>
    <property type="evidence" value="ECO:0007669"/>
    <property type="project" value="TreeGrafter"/>
</dbReference>
<sequence length="456" mass="50745">MKNYADLIQKQRSFFSKGKTKDVSFRMEALGRLRTIIKEQEQDLMDSLKADLNKSEFDAYLTEIGIVLEEIRFTMKNLNKWAKPRKVKSTLAQVGSKSYIYPEPYGVALIIAPWNYPFQLAIAPLIGAIAAGNCAILKPSELTPRTSALLSKLISEHFPEEFIAVVEGGVETSTALLNEKVDYIFFTGSVPVGKMIMEVASKNLTPVTLELGGKSPCIVHEDANLKLTAKRIAWGKFMNAGQTCVAPDYIYAHSSIKEEFLKELKQAIQELYSGDPIAAGNFTKIVSDKHFKRLTKFLSNGTAVHGGRHDVSTLTIEPTVLKNITWEDEVMEDEIFGPILPVLEYEDLSKMISEVNARPKPLALYIFSESNAIQNEILNHISFGGGCINDTVFHLSSPYLPFGGVGESGIGAYHGKGSFDVFSHEKSILKQTTKFDLPFRYPTTKNALKKVKLFIK</sequence>
<dbReference type="CDD" id="cd07136">
    <property type="entry name" value="ALDH_YwdH-P39616"/>
    <property type="match status" value="1"/>
</dbReference>
<dbReference type="Proteomes" id="UP000318667">
    <property type="component" value="Unassembled WGS sequence"/>
</dbReference>
<dbReference type="GO" id="GO:0006081">
    <property type="term" value="P:aldehyde metabolic process"/>
    <property type="evidence" value="ECO:0007669"/>
    <property type="project" value="InterPro"/>
</dbReference>
<name>A0A562K567_9BACI</name>
<dbReference type="Gene3D" id="3.40.309.10">
    <property type="entry name" value="Aldehyde Dehydrogenase, Chain A, domain 2"/>
    <property type="match status" value="1"/>
</dbReference>
<dbReference type="PIRSF" id="PIRSF036492">
    <property type="entry name" value="ALDH"/>
    <property type="match status" value="1"/>
</dbReference>
<evidence type="ECO:0000256" key="4">
    <source>
        <dbReference type="PIRNR" id="PIRNR036492"/>
    </source>
</evidence>
<evidence type="ECO:0000256" key="2">
    <source>
        <dbReference type="ARBA" id="ARBA00023002"/>
    </source>
</evidence>
<dbReference type="InterPro" id="IPR029510">
    <property type="entry name" value="Ald_DH_CS_GLU"/>
</dbReference>
<dbReference type="Gene3D" id="3.40.605.10">
    <property type="entry name" value="Aldehyde Dehydrogenase, Chain A, domain 1"/>
    <property type="match status" value="1"/>
</dbReference>
<dbReference type="InterPro" id="IPR016163">
    <property type="entry name" value="Ald_DH_C"/>
</dbReference>
<evidence type="ECO:0000256" key="3">
    <source>
        <dbReference type="ARBA" id="ARBA00023027"/>
    </source>
</evidence>
<protein>
    <recommendedName>
        <fullName evidence="4">Aldehyde dehydrogenase</fullName>
    </recommendedName>
</protein>
<dbReference type="PROSITE" id="PS00070">
    <property type="entry name" value="ALDEHYDE_DEHYDR_CYS"/>
    <property type="match status" value="1"/>
</dbReference>
<feature type="domain" description="Aldehyde dehydrogenase" evidence="8">
    <location>
        <begin position="8"/>
        <end position="428"/>
    </location>
</feature>
<feature type="active site" evidence="5 6">
    <location>
        <position position="210"/>
    </location>
</feature>
<proteinExistence type="inferred from homology"/>
<evidence type="ECO:0000313" key="9">
    <source>
        <dbReference type="EMBL" id="TWH90591.1"/>
    </source>
</evidence>
<dbReference type="Pfam" id="PF00171">
    <property type="entry name" value="Aldedh"/>
    <property type="match status" value="1"/>
</dbReference>
<evidence type="ECO:0000256" key="5">
    <source>
        <dbReference type="PIRSR" id="PIRSR036492-1"/>
    </source>
</evidence>
<dbReference type="AlphaFoldDB" id="A0A562K567"/>
<evidence type="ECO:0000259" key="8">
    <source>
        <dbReference type="Pfam" id="PF00171"/>
    </source>
</evidence>
<reference evidence="9 10" key="1">
    <citation type="journal article" date="2015" name="Stand. Genomic Sci.">
        <title>Genomic Encyclopedia of Bacterial and Archaeal Type Strains, Phase III: the genomes of soil and plant-associated and newly described type strains.</title>
        <authorList>
            <person name="Whitman W.B."/>
            <person name="Woyke T."/>
            <person name="Klenk H.P."/>
            <person name="Zhou Y."/>
            <person name="Lilburn T.G."/>
            <person name="Beck B.J."/>
            <person name="De Vos P."/>
            <person name="Vandamme P."/>
            <person name="Eisen J.A."/>
            <person name="Garrity G."/>
            <person name="Hugenholtz P."/>
            <person name="Kyrpides N.C."/>
        </authorList>
    </citation>
    <scope>NUCLEOTIDE SEQUENCE [LARGE SCALE GENOMIC DNA]</scope>
    <source>
        <strain evidence="9 10">CGMCC 1.10115</strain>
    </source>
</reference>
<dbReference type="RefSeq" id="WP_144538732.1">
    <property type="nucleotide sequence ID" value="NZ_CBCSDC010000055.1"/>
</dbReference>
<dbReference type="FunFam" id="3.40.309.10:FF:000003">
    <property type="entry name" value="Aldehyde dehydrogenase"/>
    <property type="match status" value="1"/>
</dbReference>
<comment type="caution">
    <text evidence="9">The sequence shown here is derived from an EMBL/GenBank/DDBJ whole genome shotgun (WGS) entry which is preliminary data.</text>
</comment>
<keyword evidence="2 4" id="KW-0560">Oxidoreductase</keyword>
<dbReference type="GO" id="GO:0004029">
    <property type="term" value="F:aldehyde dehydrogenase (NAD+) activity"/>
    <property type="evidence" value="ECO:0007669"/>
    <property type="project" value="TreeGrafter"/>
</dbReference>
<dbReference type="PROSITE" id="PS00687">
    <property type="entry name" value="ALDEHYDE_DEHYDR_GLU"/>
    <property type="match status" value="1"/>
</dbReference>
<dbReference type="PANTHER" id="PTHR43570">
    <property type="entry name" value="ALDEHYDE DEHYDROGENASE"/>
    <property type="match status" value="1"/>
</dbReference>
<feature type="active site" evidence="5">
    <location>
        <position position="244"/>
    </location>
</feature>
<keyword evidence="10" id="KW-1185">Reference proteome</keyword>
<dbReference type="PANTHER" id="PTHR43570:SF16">
    <property type="entry name" value="ALDEHYDE DEHYDROGENASE TYPE III, ISOFORM Q"/>
    <property type="match status" value="1"/>
</dbReference>
<evidence type="ECO:0000256" key="7">
    <source>
        <dbReference type="RuleBase" id="RU003345"/>
    </source>
</evidence>
<gene>
    <name evidence="9" type="ORF">IQ19_00034</name>
</gene>
<dbReference type="EMBL" id="VLKI01000001">
    <property type="protein sequence ID" value="TWH90591.1"/>
    <property type="molecule type" value="Genomic_DNA"/>
</dbReference>
<organism evidence="9 10">
    <name type="scientific">Cytobacillus oceanisediminis</name>
    <dbReference type="NCBI Taxonomy" id="665099"/>
    <lineage>
        <taxon>Bacteria</taxon>
        <taxon>Bacillati</taxon>
        <taxon>Bacillota</taxon>
        <taxon>Bacilli</taxon>
        <taxon>Bacillales</taxon>
        <taxon>Bacillaceae</taxon>
        <taxon>Cytobacillus</taxon>
    </lineage>
</organism>
<dbReference type="FunFam" id="3.40.605.10:FF:000004">
    <property type="entry name" value="Aldehyde dehydrogenase"/>
    <property type="match status" value="1"/>
</dbReference>
<dbReference type="GeneID" id="65401340"/>
<dbReference type="InterPro" id="IPR012394">
    <property type="entry name" value="Aldehyde_DH_NAD(P)"/>
</dbReference>
<evidence type="ECO:0000256" key="6">
    <source>
        <dbReference type="PROSITE-ProRule" id="PRU10007"/>
    </source>
</evidence>
<evidence type="ECO:0000256" key="1">
    <source>
        <dbReference type="ARBA" id="ARBA00009986"/>
    </source>
</evidence>